<sequence length="96" mass="10790">MYVARYDPVRSVSRHLQSLHRTAIAMSRRTPVLLHPYDVDEDNDDEDGVCCKCVVHQPAAIGSSVAQQISVIAYCYDCDDGDERRHQPRTTSCPVV</sequence>
<proteinExistence type="predicted"/>
<dbReference type="AlphaFoldDB" id="A0A182WNJ5"/>
<accession>A0A182WNJ5</accession>
<organism evidence="1 2">
    <name type="scientific">Anopheles minimus</name>
    <dbReference type="NCBI Taxonomy" id="112268"/>
    <lineage>
        <taxon>Eukaryota</taxon>
        <taxon>Metazoa</taxon>
        <taxon>Ecdysozoa</taxon>
        <taxon>Arthropoda</taxon>
        <taxon>Hexapoda</taxon>
        <taxon>Insecta</taxon>
        <taxon>Pterygota</taxon>
        <taxon>Neoptera</taxon>
        <taxon>Endopterygota</taxon>
        <taxon>Diptera</taxon>
        <taxon>Nematocera</taxon>
        <taxon>Culicoidea</taxon>
        <taxon>Culicidae</taxon>
        <taxon>Anophelinae</taxon>
        <taxon>Anopheles</taxon>
    </lineage>
</organism>
<keyword evidence="2" id="KW-1185">Reference proteome</keyword>
<dbReference type="Proteomes" id="UP000075920">
    <property type="component" value="Unassembled WGS sequence"/>
</dbReference>
<protein>
    <submittedName>
        <fullName evidence="1">Uncharacterized protein</fullName>
    </submittedName>
</protein>
<name>A0A182WNJ5_9DIPT</name>
<reference evidence="2" key="1">
    <citation type="submission" date="2013-03" db="EMBL/GenBank/DDBJ databases">
        <title>The Genome Sequence of Anopheles minimus MINIMUS1.</title>
        <authorList>
            <consortium name="The Broad Institute Genomics Platform"/>
            <person name="Neafsey D.E."/>
            <person name="Walton C."/>
            <person name="Walker B."/>
            <person name="Young S.K."/>
            <person name="Zeng Q."/>
            <person name="Gargeya S."/>
            <person name="Fitzgerald M."/>
            <person name="Haas B."/>
            <person name="Abouelleil A."/>
            <person name="Allen A.W."/>
            <person name="Alvarado L."/>
            <person name="Arachchi H.M."/>
            <person name="Berlin A.M."/>
            <person name="Chapman S.B."/>
            <person name="Gainer-Dewar J."/>
            <person name="Goldberg J."/>
            <person name="Griggs A."/>
            <person name="Gujja S."/>
            <person name="Hansen M."/>
            <person name="Howarth C."/>
            <person name="Imamovic A."/>
            <person name="Ireland A."/>
            <person name="Larimer J."/>
            <person name="McCowan C."/>
            <person name="Murphy C."/>
            <person name="Pearson M."/>
            <person name="Poon T.W."/>
            <person name="Priest M."/>
            <person name="Roberts A."/>
            <person name="Saif S."/>
            <person name="Shea T."/>
            <person name="Sisk P."/>
            <person name="Sykes S."/>
            <person name="Wortman J."/>
            <person name="Nusbaum C."/>
            <person name="Birren B."/>
        </authorList>
    </citation>
    <scope>NUCLEOTIDE SEQUENCE [LARGE SCALE GENOMIC DNA]</scope>
    <source>
        <strain evidence="2">MINIMUS1</strain>
    </source>
</reference>
<dbReference type="EnsemblMetazoa" id="AMIN014282-RA">
    <property type="protein sequence ID" value="AMIN014282-PA"/>
    <property type="gene ID" value="AMIN014282"/>
</dbReference>
<evidence type="ECO:0000313" key="1">
    <source>
        <dbReference type="EnsemblMetazoa" id="AMIN014282-PA"/>
    </source>
</evidence>
<dbReference type="VEuPathDB" id="VectorBase:AMIN014282"/>
<reference evidence="1" key="2">
    <citation type="submission" date="2020-05" db="UniProtKB">
        <authorList>
            <consortium name="EnsemblMetazoa"/>
        </authorList>
    </citation>
    <scope>IDENTIFICATION</scope>
    <source>
        <strain evidence="1">MINIMUS1</strain>
    </source>
</reference>
<evidence type="ECO:0000313" key="2">
    <source>
        <dbReference type="Proteomes" id="UP000075920"/>
    </source>
</evidence>